<evidence type="ECO:0000313" key="3">
    <source>
        <dbReference type="Proteomes" id="UP000269198"/>
    </source>
</evidence>
<protein>
    <recommendedName>
        <fullName evidence="1">DUF6504 domain-containing protein</fullName>
    </recommendedName>
</protein>
<gene>
    <name evidence="2" type="ORF">EFW17_12715</name>
</gene>
<name>A0A3N0E992_9ACTN</name>
<evidence type="ECO:0000313" key="2">
    <source>
        <dbReference type="EMBL" id="RNL84406.1"/>
    </source>
</evidence>
<dbReference type="RefSeq" id="WP_123201576.1">
    <property type="nucleotide sequence ID" value="NZ_RJMB01000011.1"/>
</dbReference>
<accession>A0A3N0E992</accession>
<dbReference type="EMBL" id="RJMB01000011">
    <property type="protein sequence ID" value="RNL84406.1"/>
    <property type="molecule type" value="Genomic_DNA"/>
</dbReference>
<keyword evidence="3" id="KW-1185">Reference proteome</keyword>
<dbReference type="OrthoDB" id="4978768at2"/>
<reference evidence="2 3" key="1">
    <citation type="submission" date="2018-11" db="EMBL/GenBank/DDBJ databases">
        <title>The genome draft of YIM 96095.</title>
        <authorList>
            <person name="Tang S.-K."/>
            <person name="Chunyu W.-X."/>
            <person name="Feng Y.-Z."/>
        </authorList>
    </citation>
    <scope>NUCLEOTIDE SEQUENCE [LARGE SCALE GENOMIC DNA]</scope>
    <source>
        <strain evidence="2 3">YIM 96095</strain>
    </source>
</reference>
<organism evidence="2 3">
    <name type="scientific">Halostreptopolyspora alba</name>
    <dbReference type="NCBI Taxonomy" id="2487137"/>
    <lineage>
        <taxon>Bacteria</taxon>
        <taxon>Bacillati</taxon>
        <taxon>Actinomycetota</taxon>
        <taxon>Actinomycetes</taxon>
        <taxon>Streptosporangiales</taxon>
        <taxon>Nocardiopsidaceae</taxon>
        <taxon>Halostreptopolyspora</taxon>
    </lineage>
</organism>
<sequence length="88" mass="10027">MSLFNERIDVRSTTGGHPALFAWRGHVYRVRRVIGSWRSSPDATDTRGTDSEFHLVRVATESDRGEHGIADIACDTATDHWTMRRQWG</sequence>
<dbReference type="InterPro" id="IPR045443">
    <property type="entry name" value="DUF6504"/>
</dbReference>
<proteinExistence type="predicted"/>
<comment type="caution">
    <text evidence="2">The sequence shown here is derived from an EMBL/GenBank/DDBJ whole genome shotgun (WGS) entry which is preliminary data.</text>
</comment>
<dbReference type="Proteomes" id="UP000269198">
    <property type="component" value="Unassembled WGS sequence"/>
</dbReference>
<evidence type="ECO:0000259" key="1">
    <source>
        <dbReference type="Pfam" id="PF20114"/>
    </source>
</evidence>
<dbReference type="AlphaFoldDB" id="A0A3N0E992"/>
<dbReference type="Pfam" id="PF20114">
    <property type="entry name" value="DUF6504"/>
    <property type="match status" value="1"/>
</dbReference>
<feature type="domain" description="DUF6504" evidence="1">
    <location>
        <begin position="8"/>
        <end position="84"/>
    </location>
</feature>